<accession>A0A7J9BDG3</accession>
<comment type="caution">
    <text evidence="1">The sequence shown here is derived from an EMBL/GenBank/DDBJ whole genome shotgun (WGS) entry which is preliminary data.</text>
</comment>
<protein>
    <submittedName>
        <fullName evidence="1">Uncharacterized protein</fullName>
    </submittedName>
</protein>
<dbReference type="AlphaFoldDB" id="A0A7J9BDG3"/>
<proteinExistence type="predicted"/>
<gene>
    <name evidence="1" type="ORF">Gogos_017641</name>
</gene>
<sequence>MFKKCKDDITIIGHRIKETYKTLEMFNTADVKWVNCSCNNVVDFMCKYAILNNCNMLFGMDYPNEIYDI</sequence>
<feature type="non-terminal residue" evidence="1">
    <location>
        <position position="69"/>
    </location>
</feature>
<evidence type="ECO:0000313" key="2">
    <source>
        <dbReference type="Proteomes" id="UP000593579"/>
    </source>
</evidence>
<dbReference type="Proteomes" id="UP000593579">
    <property type="component" value="Unassembled WGS sequence"/>
</dbReference>
<dbReference type="EMBL" id="JABEZY010000002">
    <property type="protein sequence ID" value="MBA0733654.1"/>
    <property type="molecule type" value="Genomic_DNA"/>
</dbReference>
<organism evidence="1 2">
    <name type="scientific">Gossypium gossypioides</name>
    <name type="common">Mexican cotton</name>
    <name type="synonym">Selera gossypioides</name>
    <dbReference type="NCBI Taxonomy" id="34282"/>
    <lineage>
        <taxon>Eukaryota</taxon>
        <taxon>Viridiplantae</taxon>
        <taxon>Streptophyta</taxon>
        <taxon>Embryophyta</taxon>
        <taxon>Tracheophyta</taxon>
        <taxon>Spermatophyta</taxon>
        <taxon>Magnoliopsida</taxon>
        <taxon>eudicotyledons</taxon>
        <taxon>Gunneridae</taxon>
        <taxon>Pentapetalae</taxon>
        <taxon>rosids</taxon>
        <taxon>malvids</taxon>
        <taxon>Malvales</taxon>
        <taxon>Malvaceae</taxon>
        <taxon>Malvoideae</taxon>
        <taxon>Gossypium</taxon>
    </lineage>
</organism>
<evidence type="ECO:0000313" key="1">
    <source>
        <dbReference type="EMBL" id="MBA0733654.1"/>
    </source>
</evidence>
<reference evidence="1 2" key="1">
    <citation type="journal article" date="2019" name="Genome Biol. Evol.">
        <title>Insights into the evolution of the New World diploid cottons (Gossypium, subgenus Houzingenia) based on genome sequencing.</title>
        <authorList>
            <person name="Grover C.E."/>
            <person name="Arick M.A. 2nd"/>
            <person name="Thrash A."/>
            <person name="Conover J.L."/>
            <person name="Sanders W.S."/>
            <person name="Peterson D.G."/>
            <person name="Frelichowski J.E."/>
            <person name="Scheffler J.A."/>
            <person name="Scheffler B.E."/>
            <person name="Wendel J.F."/>
        </authorList>
    </citation>
    <scope>NUCLEOTIDE SEQUENCE [LARGE SCALE GENOMIC DNA]</scope>
    <source>
        <strain evidence="1">5</strain>
        <tissue evidence="1">Leaf</tissue>
    </source>
</reference>
<keyword evidence="2" id="KW-1185">Reference proteome</keyword>
<dbReference type="OrthoDB" id="10419877at2759"/>
<name>A0A7J9BDG3_GOSGO</name>